<evidence type="ECO:0000313" key="2">
    <source>
        <dbReference type="Proteomes" id="UP000311382"/>
    </source>
</evidence>
<evidence type="ECO:0000313" key="1">
    <source>
        <dbReference type="EMBL" id="TNY17165.1"/>
    </source>
</evidence>
<reference evidence="1 2" key="1">
    <citation type="submission" date="2019-03" db="EMBL/GenBank/DDBJ databases">
        <title>Rhodosporidium diobovatum UCD-FST 08-225 genome sequencing, assembly, and annotation.</title>
        <authorList>
            <person name="Fakankun I.U."/>
            <person name="Fristensky B."/>
            <person name="Levin D.B."/>
        </authorList>
    </citation>
    <scope>NUCLEOTIDE SEQUENCE [LARGE SCALE GENOMIC DNA]</scope>
    <source>
        <strain evidence="1 2">UCD-FST 08-225</strain>
    </source>
</reference>
<comment type="caution">
    <text evidence="1">The sequence shown here is derived from an EMBL/GenBank/DDBJ whole genome shotgun (WGS) entry which is preliminary data.</text>
</comment>
<dbReference type="AlphaFoldDB" id="A0A5C5FKE0"/>
<gene>
    <name evidence="1" type="ORF">DMC30DRAFT_357539</name>
</gene>
<accession>A0A5C5FKE0</accession>
<dbReference type="EMBL" id="SOZI01000235">
    <property type="protein sequence ID" value="TNY17165.1"/>
    <property type="molecule type" value="Genomic_DNA"/>
</dbReference>
<protein>
    <submittedName>
        <fullName evidence="1">Uncharacterized protein</fullName>
    </submittedName>
</protein>
<sequence>MCNTLTIKVTASHTWNLRRTSNLQILVAACGAPLAWTKFAEGETASEVTRFLSSAHKQLDASFPTYIAYDRACHVLRDVLSSGNSLPPFLSSSRLVVTAFHKRIHPAADALCDEYCTPTPLDGGAPDLVVPYRPVNARGKFLKRTPRTFERAFNTSAAEQLNSTIARFAPLLATFRADNFDFLVALLLLYRREEVDRKAS</sequence>
<organism evidence="1 2">
    <name type="scientific">Rhodotorula diobovata</name>
    <dbReference type="NCBI Taxonomy" id="5288"/>
    <lineage>
        <taxon>Eukaryota</taxon>
        <taxon>Fungi</taxon>
        <taxon>Dikarya</taxon>
        <taxon>Basidiomycota</taxon>
        <taxon>Pucciniomycotina</taxon>
        <taxon>Microbotryomycetes</taxon>
        <taxon>Sporidiobolales</taxon>
        <taxon>Sporidiobolaceae</taxon>
        <taxon>Rhodotorula</taxon>
    </lineage>
</organism>
<dbReference type="Proteomes" id="UP000311382">
    <property type="component" value="Unassembled WGS sequence"/>
</dbReference>
<proteinExistence type="predicted"/>
<keyword evidence="2" id="KW-1185">Reference proteome</keyword>
<name>A0A5C5FKE0_9BASI</name>
<dbReference type="OrthoDB" id="2527272at2759"/>
<dbReference type="STRING" id="5288.A0A5C5FKE0"/>